<protein>
    <submittedName>
        <fullName evidence="2">Cycloartenol synthase1</fullName>
    </submittedName>
</protein>
<dbReference type="GO" id="GO:0031559">
    <property type="term" value="F:oxidosqualene cyclase activity"/>
    <property type="evidence" value="ECO:0007669"/>
    <property type="project" value="UniProtKB-ARBA"/>
</dbReference>
<dbReference type="GO" id="GO:0005811">
    <property type="term" value="C:lipid droplet"/>
    <property type="evidence" value="ECO:0007669"/>
    <property type="project" value="InterPro"/>
</dbReference>
<dbReference type="EMBL" id="CM000780">
    <property type="protein sequence ID" value="AQK60647.1"/>
    <property type="molecule type" value="Genomic_DNA"/>
</dbReference>
<accession>A0A1D6QT80</accession>
<evidence type="ECO:0000256" key="1">
    <source>
        <dbReference type="ARBA" id="ARBA00009755"/>
    </source>
</evidence>
<dbReference type="SUPFAM" id="SSF48239">
    <property type="entry name" value="Terpenoid cyclases/Protein prenyltransferases"/>
    <property type="match status" value="1"/>
</dbReference>
<dbReference type="PANTHER" id="PTHR11764:SF20">
    <property type="entry name" value="LANOSTEROL SYNTHASE"/>
    <property type="match status" value="1"/>
</dbReference>
<dbReference type="InterPro" id="IPR018333">
    <property type="entry name" value="Squalene_cyclase"/>
</dbReference>
<dbReference type="AlphaFoldDB" id="A0A1D6QT80"/>
<organism evidence="2">
    <name type="scientific">Zea mays</name>
    <name type="common">Maize</name>
    <dbReference type="NCBI Taxonomy" id="4577"/>
    <lineage>
        <taxon>Eukaryota</taxon>
        <taxon>Viridiplantae</taxon>
        <taxon>Streptophyta</taxon>
        <taxon>Embryophyta</taxon>
        <taxon>Tracheophyta</taxon>
        <taxon>Spermatophyta</taxon>
        <taxon>Magnoliopsida</taxon>
        <taxon>Liliopsida</taxon>
        <taxon>Poales</taxon>
        <taxon>Poaceae</taxon>
        <taxon>PACMAD clade</taxon>
        <taxon>Panicoideae</taxon>
        <taxon>Andropogonodae</taxon>
        <taxon>Andropogoneae</taxon>
        <taxon>Tripsacinae</taxon>
        <taxon>Zea</taxon>
    </lineage>
</organism>
<proteinExistence type="inferred from homology"/>
<dbReference type="GO" id="GO:0016104">
    <property type="term" value="P:triterpenoid biosynthetic process"/>
    <property type="evidence" value="ECO:0007669"/>
    <property type="project" value="InterPro"/>
</dbReference>
<dbReference type="EMBL" id="CM000780">
    <property type="protein sequence ID" value="AQK60639.1"/>
    <property type="molecule type" value="Genomic_DNA"/>
</dbReference>
<sequence length="135" mass="14943">MWRLRIAEGGGDPWLRTKNAHVGRQVWEFDASADPDPAVDAARRAFAGSRGHLKHSADLLMRIQFAKENPLELDLPAIKLGEHEDVTEEAVSTTLRRAISRLSTLQAHDGHWPGDYGGPMFLMPGLVPLSTLLLQ</sequence>
<comment type="similarity">
    <text evidence="1">Belongs to the terpene cyclase/mutase family.</text>
</comment>
<dbReference type="PANTHER" id="PTHR11764">
    <property type="entry name" value="TERPENE CYCLASE/MUTASE FAMILY MEMBER"/>
    <property type="match status" value="1"/>
</dbReference>
<reference evidence="2" key="1">
    <citation type="submission" date="2015-12" db="EMBL/GenBank/DDBJ databases">
        <title>Update maize B73 reference genome by single molecule sequencing technologies.</title>
        <authorList>
            <consortium name="Maize Genome Sequencing Project"/>
            <person name="Ware D."/>
        </authorList>
    </citation>
    <scope>NUCLEOTIDE SEQUENCE</scope>
    <source>
        <tissue evidence="2">Seedling</tissue>
    </source>
</reference>
<dbReference type="InterPro" id="IPR008930">
    <property type="entry name" value="Terpenoid_cyclase/PrenylTrfase"/>
</dbReference>
<gene>
    <name evidence="2" type="ORF">ZEAMMB73_Zm00001d053889</name>
</gene>
<name>A0A1D6QT80_MAIZE</name>
<evidence type="ECO:0000313" key="2">
    <source>
        <dbReference type="EMBL" id="AQK60647.1"/>
    </source>
</evidence>